<dbReference type="InterPro" id="IPR008979">
    <property type="entry name" value="Galactose-bd-like_sf"/>
</dbReference>
<protein>
    <recommendedName>
        <fullName evidence="4">F5/8 type C domain-containing protein</fullName>
    </recommendedName>
</protein>
<keyword evidence="6" id="KW-1185">Reference proteome</keyword>
<dbReference type="PANTHER" id="PTHR46806">
    <property type="entry name" value="F5/8 TYPE C DOMAIN-CONTAINING PROTEIN"/>
    <property type="match status" value="1"/>
</dbReference>
<proteinExistence type="predicted"/>
<feature type="region of interest" description="Disordered" evidence="2">
    <location>
        <begin position="1"/>
        <end position="52"/>
    </location>
</feature>
<organism evidence="5 6">
    <name type="scientific">Anser cygnoides</name>
    <name type="common">Swan goose</name>
    <dbReference type="NCBI Taxonomy" id="8845"/>
    <lineage>
        <taxon>Eukaryota</taxon>
        <taxon>Metazoa</taxon>
        <taxon>Chordata</taxon>
        <taxon>Craniata</taxon>
        <taxon>Vertebrata</taxon>
        <taxon>Euteleostomi</taxon>
        <taxon>Archelosauria</taxon>
        <taxon>Archosauria</taxon>
        <taxon>Dinosauria</taxon>
        <taxon>Saurischia</taxon>
        <taxon>Theropoda</taxon>
        <taxon>Coelurosauria</taxon>
        <taxon>Aves</taxon>
        <taxon>Neognathae</taxon>
        <taxon>Galloanserae</taxon>
        <taxon>Anseriformes</taxon>
        <taxon>Anatidae</taxon>
        <taxon>Anserinae</taxon>
        <taxon>Anser</taxon>
    </lineage>
</organism>
<dbReference type="SUPFAM" id="SSF49785">
    <property type="entry name" value="Galactose-binding domain-like"/>
    <property type="match status" value="1"/>
</dbReference>
<dbReference type="InterPro" id="IPR050633">
    <property type="entry name" value="Neuropilin_MCO_CoagFactor"/>
</dbReference>
<keyword evidence="3" id="KW-0472">Membrane</keyword>
<dbReference type="CDD" id="cd00057">
    <property type="entry name" value="FA58C"/>
    <property type="match status" value="1"/>
</dbReference>
<keyword evidence="3" id="KW-0812">Transmembrane</keyword>
<keyword evidence="3" id="KW-1133">Transmembrane helix</keyword>
<evidence type="ECO:0000256" key="3">
    <source>
        <dbReference type="SAM" id="Phobius"/>
    </source>
</evidence>
<name>A0A8B9D6Y6_ANSCY</name>
<dbReference type="Proteomes" id="UP000694521">
    <property type="component" value="Unplaced"/>
</dbReference>
<evidence type="ECO:0000313" key="5">
    <source>
        <dbReference type="Ensembl" id="ENSACDP00005003049.1"/>
    </source>
</evidence>
<evidence type="ECO:0000259" key="4">
    <source>
        <dbReference type="PROSITE" id="PS50022"/>
    </source>
</evidence>
<keyword evidence="1" id="KW-1015">Disulfide bond</keyword>
<feature type="region of interest" description="Disordered" evidence="2">
    <location>
        <begin position="318"/>
        <end position="352"/>
    </location>
</feature>
<feature type="region of interest" description="Disordered" evidence="2">
    <location>
        <begin position="440"/>
        <end position="468"/>
    </location>
</feature>
<evidence type="ECO:0000313" key="6">
    <source>
        <dbReference type="Proteomes" id="UP000694521"/>
    </source>
</evidence>
<reference evidence="5" key="2">
    <citation type="submission" date="2025-09" db="UniProtKB">
        <authorList>
            <consortium name="Ensembl"/>
        </authorList>
    </citation>
    <scope>IDENTIFICATION</scope>
</reference>
<dbReference type="Pfam" id="PF00754">
    <property type="entry name" value="F5_F8_type_C"/>
    <property type="match status" value="1"/>
</dbReference>
<sequence>MWGLPWDPRPAPRGCKSPENTQELLGLLGPPPAPVTPVQTHPGGTRPPARLLPVPDLCPPPGPRSAPAAGASERLLFSRARGERGLCAAALAAGKWGRCEAGGGGRNAAGGSAAPRGAAGAVGVPGGGWGVGDTQGASCPPGIVTKGSEMYDYYVTSYRVSSSRDGKNWRPYRSSGGQEDKVFEGNVDGHGEVSNAFIPPIVTRYLRVTPRSWHQRVAMKVALLGCQLARARAPQPYAPGGPEEIPLPVPTGRTPVPGVALDPEKAGSTLLVMLLVGGFVLLCSSLLLLAFLCRRRRKPAAELNCGLAKGYPKLESSPGCSLGSLPPPGSTPPSFPVAAPLGDLSQPPSPGNGDAGVWMGPTAWRGGRTNLCTPTLHPGEPSQPPPTLVQPPSCILNPLQREKSLRLIHGWYWRAPGSPRAVLSPWGGCPALPGEVLTAPGGRAGALSPPVTTHLSPPPHGAGGGSGL</sequence>
<dbReference type="Ensembl" id="ENSACDT00005003672.1">
    <property type="protein sequence ID" value="ENSACDP00005003049.1"/>
    <property type="gene ID" value="ENSACDG00005002169.1"/>
</dbReference>
<dbReference type="AlphaFoldDB" id="A0A8B9D6Y6"/>
<reference evidence="5" key="1">
    <citation type="submission" date="2025-08" db="UniProtKB">
        <authorList>
            <consortium name="Ensembl"/>
        </authorList>
    </citation>
    <scope>IDENTIFICATION</scope>
</reference>
<accession>A0A8B9D6Y6</accession>
<dbReference type="GO" id="GO:0005886">
    <property type="term" value="C:plasma membrane"/>
    <property type="evidence" value="ECO:0007669"/>
    <property type="project" value="TreeGrafter"/>
</dbReference>
<feature type="compositionally biased region" description="Pro residues" evidence="2">
    <location>
        <begin position="325"/>
        <end position="335"/>
    </location>
</feature>
<evidence type="ECO:0000256" key="1">
    <source>
        <dbReference type="ARBA" id="ARBA00023157"/>
    </source>
</evidence>
<dbReference type="GO" id="GO:0038023">
    <property type="term" value="F:signaling receptor activity"/>
    <property type="evidence" value="ECO:0007669"/>
    <property type="project" value="TreeGrafter"/>
</dbReference>
<evidence type="ECO:0000256" key="2">
    <source>
        <dbReference type="SAM" id="MobiDB-lite"/>
    </source>
</evidence>
<dbReference type="PROSITE" id="PS50022">
    <property type="entry name" value="FA58C_3"/>
    <property type="match status" value="1"/>
</dbReference>
<feature type="transmembrane region" description="Helical" evidence="3">
    <location>
        <begin position="270"/>
        <end position="293"/>
    </location>
</feature>
<dbReference type="PANTHER" id="PTHR46806:SF6">
    <property type="entry name" value="DISCOIDIN, CUB AND LCCL DOMAIN CONTAINING 1"/>
    <property type="match status" value="1"/>
</dbReference>
<feature type="domain" description="F5/8 type C" evidence="4">
    <location>
        <begin position="154"/>
        <end position="226"/>
    </location>
</feature>
<dbReference type="InterPro" id="IPR000421">
    <property type="entry name" value="FA58C"/>
</dbReference>
<dbReference type="SMART" id="SM00231">
    <property type="entry name" value="FA58C"/>
    <property type="match status" value="1"/>
</dbReference>
<dbReference type="Gene3D" id="2.60.120.260">
    <property type="entry name" value="Galactose-binding domain-like"/>
    <property type="match status" value="1"/>
</dbReference>